<comment type="caution">
    <text evidence="1">The sequence shown here is derived from an EMBL/GenBank/DDBJ whole genome shotgun (WGS) entry which is preliminary data.</text>
</comment>
<dbReference type="EMBL" id="AFAR01000141">
    <property type="protein sequence ID" value="EGF27470.1"/>
    <property type="molecule type" value="Genomic_DNA"/>
</dbReference>
<evidence type="ECO:0000313" key="2">
    <source>
        <dbReference type="Proteomes" id="UP000006222"/>
    </source>
</evidence>
<name>F2AS84_RHOBT</name>
<dbReference type="AlphaFoldDB" id="F2AS84"/>
<organism evidence="1 2">
    <name type="scientific">Rhodopirellula baltica WH47</name>
    <dbReference type="NCBI Taxonomy" id="991778"/>
    <lineage>
        <taxon>Bacteria</taxon>
        <taxon>Pseudomonadati</taxon>
        <taxon>Planctomycetota</taxon>
        <taxon>Planctomycetia</taxon>
        <taxon>Pirellulales</taxon>
        <taxon>Pirellulaceae</taxon>
        <taxon>Rhodopirellula</taxon>
    </lineage>
</organism>
<dbReference type="PATRIC" id="fig|991778.3.peg.2737"/>
<dbReference type="Proteomes" id="UP000006222">
    <property type="component" value="Unassembled WGS sequence"/>
</dbReference>
<accession>F2AS84</accession>
<evidence type="ECO:0000313" key="1">
    <source>
        <dbReference type="EMBL" id="EGF27470.1"/>
    </source>
</evidence>
<proteinExistence type="predicted"/>
<protein>
    <submittedName>
        <fullName evidence="1">Uncharacterized protein</fullName>
    </submittedName>
</protein>
<gene>
    <name evidence="1" type="ORF">RBWH47_03548</name>
</gene>
<sequence length="48" mass="5678">MSVPQKRGFGVFQAELVSPEGWANQRQRIRSQRLMHLFERIIRPPLLC</sequence>
<reference evidence="1 2" key="1">
    <citation type="journal article" date="2013" name="Mar. Genomics">
        <title>Expression of sulfatases in Rhodopirellula baltica and the diversity of sulfatases in the genus Rhodopirellula.</title>
        <authorList>
            <person name="Wegner C.E."/>
            <person name="Richter-Heitmann T."/>
            <person name="Klindworth A."/>
            <person name="Klockow C."/>
            <person name="Richter M."/>
            <person name="Achstetter T."/>
            <person name="Glockner F.O."/>
            <person name="Harder J."/>
        </authorList>
    </citation>
    <scope>NUCLEOTIDE SEQUENCE [LARGE SCALE GENOMIC DNA]</scope>
    <source>
        <strain evidence="1 2">WH47</strain>
    </source>
</reference>